<dbReference type="EMBL" id="JAIRBB010000001">
    <property type="protein sequence ID" value="MCG2429674.1"/>
    <property type="molecule type" value="Genomic_DNA"/>
</dbReference>
<protein>
    <recommendedName>
        <fullName evidence="3">histidine kinase</fullName>
        <ecNumber evidence="3">2.7.13.3</ecNumber>
    </recommendedName>
</protein>
<dbReference type="InterPro" id="IPR036097">
    <property type="entry name" value="HisK_dim/P_sf"/>
</dbReference>
<keyword evidence="10" id="KW-0902">Two-component regulatory system</keyword>
<dbReference type="SMART" id="SM00387">
    <property type="entry name" value="HATPase_c"/>
    <property type="match status" value="1"/>
</dbReference>
<feature type="domain" description="Response regulatory" evidence="16">
    <location>
        <begin position="576"/>
        <end position="697"/>
    </location>
</feature>
<dbReference type="InterPro" id="IPR036890">
    <property type="entry name" value="HATPase_C_sf"/>
</dbReference>
<dbReference type="SUPFAM" id="SSF47384">
    <property type="entry name" value="Homodimeric domain of signal transducing histidine kinase"/>
    <property type="match status" value="1"/>
</dbReference>
<dbReference type="SMART" id="SM00388">
    <property type="entry name" value="HisKA"/>
    <property type="match status" value="1"/>
</dbReference>
<evidence type="ECO:0000256" key="13">
    <source>
        <dbReference type="PROSITE-ProRule" id="PRU00169"/>
    </source>
</evidence>
<keyword evidence="8" id="KW-0067">ATP-binding</keyword>
<dbReference type="InterPro" id="IPR036641">
    <property type="entry name" value="HPT_dom_sf"/>
</dbReference>
<evidence type="ECO:0000259" key="15">
    <source>
        <dbReference type="PROSITE" id="PS50109"/>
    </source>
</evidence>
<evidence type="ECO:0000256" key="9">
    <source>
        <dbReference type="ARBA" id="ARBA00022989"/>
    </source>
</evidence>
<evidence type="ECO:0000313" key="19">
    <source>
        <dbReference type="Proteomes" id="UP001139462"/>
    </source>
</evidence>
<evidence type="ECO:0000256" key="6">
    <source>
        <dbReference type="ARBA" id="ARBA00022692"/>
    </source>
</evidence>
<proteinExistence type="predicted"/>
<dbReference type="InterPro" id="IPR003661">
    <property type="entry name" value="HisK_dim/P_dom"/>
</dbReference>
<evidence type="ECO:0000313" key="18">
    <source>
        <dbReference type="EMBL" id="MCG2429674.1"/>
    </source>
</evidence>
<dbReference type="GO" id="GO:0005524">
    <property type="term" value="F:ATP binding"/>
    <property type="evidence" value="ECO:0007669"/>
    <property type="project" value="UniProtKB-KW"/>
</dbReference>
<evidence type="ECO:0000256" key="4">
    <source>
        <dbReference type="ARBA" id="ARBA00022475"/>
    </source>
</evidence>
<feature type="domain" description="Histidine kinase" evidence="15">
    <location>
        <begin position="327"/>
        <end position="556"/>
    </location>
</feature>
<dbReference type="PROSITE" id="PS50894">
    <property type="entry name" value="HPT"/>
    <property type="match status" value="1"/>
</dbReference>
<evidence type="ECO:0000256" key="5">
    <source>
        <dbReference type="ARBA" id="ARBA00022553"/>
    </source>
</evidence>
<accession>A0A9X1U2K8</accession>
<dbReference type="Gene3D" id="1.10.287.130">
    <property type="match status" value="1"/>
</dbReference>
<evidence type="ECO:0000256" key="10">
    <source>
        <dbReference type="ARBA" id="ARBA00023012"/>
    </source>
</evidence>
<dbReference type="EC" id="2.7.13.3" evidence="3"/>
<dbReference type="CDD" id="cd17546">
    <property type="entry name" value="REC_hyHK_CKI1_RcsC-like"/>
    <property type="match status" value="1"/>
</dbReference>
<feature type="modified residue" description="4-aspartylphosphate" evidence="13">
    <location>
        <position position="629"/>
    </location>
</feature>
<keyword evidence="9 14" id="KW-1133">Transmembrane helix</keyword>
<dbReference type="GO" id="GO:0005886">
    <property type="term" value="C:plasma membrane"/>
    <property type="evidence" value="ECO:0007669"/>
    <property type="project" value="UniProtKB-SubCell"/>
</dbReference>
<dbReference type="Gene3D" id="3.30.565.10">
    <property type="entry name" value="Histidine kinase-like ATPase, C-terminal domain"/>
    <property type="match status" value="1"/>
</dbReference>
<comment type="caution">
    <text evidence="18">The sequence shown here is derived from an EMBL/GenBank/DDBJ whole genome shotgun (WGS) entry which is preliminary data.</text>
</comment>
<dbReference type="Pfam" id="PF00512">
    <property type="entry name" value="HisKA"/>
    <property type="match status" value="1"/>
</dbReference>
<evidence type="ECO:0000256" key="2">
    <source>
        <dbReference type="ARBA" id="ARBA00004651"/>
    </source>
</evidence>
<feature type="transmembrane region" description="Helical" evidence="14">
    <location>
        <begin position="12"/>
        <end position="31"/>
    </location>
</feature>
<dbReference type="RefSeq" id="WP_237606391.1">
    <property type="nucleotide sequence ID" value="NZ_JAIRBB010000001.1"/>
</dbReference>
<reference evidence="18" key="1">
    <citation type="submission" date="2021-09" db="EMBL/GenBank/DDBJ databases">
        <title>Genome of Aequorivita sp. strain F64183.</title>
        <authorList>
            <person name="Wang Y."/>
        </authorList>
    </citation>
    <scope>NUCLEOTIDE SEQUENCE</scope>
    <source>
        <strain evidence="18">F64183</strain>
    </source>
</reference>
<feature type="modified residue" description="Phosphohistidine" evidence="12">
    <location>
        <position position="773"/>
    </location>
</feature>
<dbReference type="AlphaFoldDB" id="A0A9X1U2K8"/>
<dbReference type="PROSITE" id="PS50109">
    <property type="entry name" value="HIS_KIN"/>
    <property type="match status" value="1"/>
</dbReference>
<feature type="transmembrane region" description="Helical" evidence="14">
    <location>
        <begin position="274"/>
        <end position="294"/>
    </location>
</feature>
<evidence type="ECO:0000256" key="12">
    <source>
        <dbReference type="PROSITE-ProRule" id="PRU00110"/>
    </source>
</evidence>
<dbReference type="InterPro" id="IPR003594">
    <property type="entry name" value="HATPase_dom"/>
</dbReference>
<keyword evidence="19" id="KW-1185">Reference proteome</keyword>
<dbReference type="PROSITE" id="PS50110">
    <property type="entry name" value="RESPONSE_REGULATORY"/>
    <property type="match status" value="1"/>
</dbReference>
<feature type="domain" description="HPt" evidence="17">
    <location>
        <begin position="734"/>
        <end position="833"/>
    </location>
</feature>
<keyword evidence="11 14" id="KW-0472">Membrane</keyword>
<evidence type="ECO:0000259" key="17">
    <source>
        <dbReference type="PROSITE" id="PS50894"/>
    </source>
</evidence>
<dbReference type="InterPro" id="IPR011006">
    <property type="entry name" value="CheY-like_superfamily"/>
</dbReference>
<dbReference type="InterPro" id="IPR005467">
    <property type="entry name" value="His_kinase_dom"/>
</dbReference>
<dbReference type="SUPFAM" id="SSF55874">
    <property type="entry name" value="ATPase domain of HSP90 chaperone/DNA topoisomerase II/histidine kinase"/>
    <property type="match status" value="1"/>
</dbReference>
<dbReference type="SUPFAM" id="SSF52172">
    <property type="entry name" value="CheY-like"/>
    <property type="match status" value="1"/>
</dbReference>
<dbReference type="InterPro" id="IPR004358">
    <property type="entry name" value="Sig_transdc_His_kin-like_C"/>
</dbReference>
<keyword evidence="5 13" id="KW-0597">Phosphoprotein</keyword>
<keyword evidence="7" id="KW-0547">Nucleotide-binding</keyword>
<dbReference type="GO" id="GO:0000155">
    <property type="term" value="F:phosphorelay sensor kinase activity"/>
    <property type="evidence" value="ECO:0007669"/>
    <property type="project" value="InterPro"/>
</dbReference>
<dbReference type="InterPro" id="IPR001789">
    <property type="entry name" value="Sig_transdc_resp-reg_receiver"/>
</dbReference>
<dbReference type="PANTHER" id="PTHR45339">
    <property type="entry name" value="HYBRID SIGNAL TRANSDUCTION HISTIDINE KINASE J"/>
    <property type="match status" value="1"/>
</dbReference>
<gene>
    <name evidence="18" type="ORF">K8344_00955</name>
</gene>
<dbReference type="Proteomes" id="UP001139462">
    <property type="component" value="Unassembled WGS sequence"/>
</dbReference>
<organism evidence="18 19">
    <name type="scientific">Aequorivita xiaoshiensis</name>
    <dbReference type="NCBI Taxonomy" id="2874476"/>
    <lineage>
        <taxon>Bacteria</taxon>
        <taxon>Pseudomonadati</taxon>
        <taxon>Bacteroidota</taxon>
        <taxon>Flavobacteriia</taxon>
        <taxon>Flavobacteriales</taxon>
        <taxon>Flavobacteriaceae</taxon>
        <taxon>Aequorivita</taxon>
    </lineage>
</organism>
<keyword evidence="4" id="KW-1003">Cell membrane</keyword>
<evidence type="ECO:0000259" key="16">
    <source>
        <dbReference type="PROSITE" id="PS50110"/>
    </source>
</evidence>
<dbReference type="CDD" id="cd16922">
    <property type="entry name" value="HATPase_EvgS-ArcB-TorS-like"/>
    <property type="match status" value="1"/>
</dbReference>
<dbReference type="Gene3D" id="3.40.50.2300">
    <property type="match status" value="1"/>
</dbReference>
<evidence type="ECO:0000256" key="14">
    <source>
        <dbReference type="SAM" id="Phobius"/>
    </source>
</evidence>
<dbReference type="CDD" id="cd00082">
    <property type="entry name" value="HisKA"/>
    <property type="match status" value="1"/>
</dbReference>
<keyword evidence="6 14" id="KW-0812">Transmembrane</keyword>
<evidence type="ECO:0000256" key="11">
    <source>
        <dbReference type="ARBA" id="ARBA00023136"/>
    </source>
</evidence>
<dbReference type="PRINTS" id="PR00344">
    <property type="entry name" value="BCTRLSENSOR"/>
</dbReference>
<evidence type="ECO:0000256" key="3">
    <source>
        <dbReference type="ARBA" id="ARBA00012438"/>
    </source>
</evidence>
<evidence type="ECO:0000256" key="8">
    <source>
        <dbReference type="ARBA" id="ARBA00022840"/>
    </source>
</evidence>
<dbReference type="PANTHER" id="PTHR45339:SF1">
    <property type="entry name" value="HYBRID SIGNAL TRANSDUCTION HISTIDINE KINASE J"/>
    <property type="match status" value="1"/>
</dbReference>
<dbReference type="FunFam" id="3.30.565.10:FF:000010">
    <property type="entry name" value="Sensor histidine kinase RcsC"/>
    <property type="match status" value="1"/>
</dbReference>
<dbReference type="Gene3D" id="1.20.120.160">
    <property type="entry name" value="HPT domain"/>
    <property type="match status" value="1"/>
</dbReference>
<dbReference type="Pfam" id="PF02518">
    <property type="entry name" value="HATPase_c"/>
    <property type="match status" value="1"/>
</dbReference>
<evidence type="ECO:0000256" key="7">
    <source>
        <dbReference type="ARBA" id="ARBA00022741"/>
    </source>
</evidence>
<name>A0A9X1U2K8_9FLAO</name>
<sequence>MANSRNKFTLKIILSYLVLIALAVLVGFFLYSEFQNYTAENIEKKGEKKFIETGTLINLVYETDGFSRLALLSESEEDYEKYVVKTDSLFKKIKEIKSLTVNDFQIKQLDSVKSLIEEKNRNIEQLRILRLTNQKDTSLDDIMREVRKLEASVGLNSVESLIKDPSQLSRNERRIWQNYADYLNRDSTRDTAKVRSKTVDSMLIASRYIVAEAKKLNSRIRNSLNQQENELIRNDLNISEQLREIIASFDREISKNNLIEKQKREASIKRTGDILKFAGLLGGIVVLLFSYFILSDFFKADRYKKNLEASKNYAETLLKSREQLISTVSHDLKTPLNTISGYSELIENSSLSEKQKFYLSQITSSSQFISQLVDDLLDFSKLEAGKLPLEKVAFSLENIIENAANAVHQQYIEKPVALKISIAEAIKNKFYKSDPLRIRQVVNNLLGNAFKFTEKGSVEIRVDELSDTRTGVSKKKKISNIQISVIDTGIGISKEKQELIFNEFTQAETEIAHKFGGNGLGLAISKKLTELLGGTLKVKSVLGEGSTFILTLPLQHSNRILPTKTKNVISSFNGLKAIIIDDDQTMRALLKEILEQLKIDSETFSSYEQLKYADSENSVDPNANFVLTDIQMPTTDGFTLLKNLKKGEIKAYNNQPIIAMTGSRERNREYYLKEGFAEMLAKPFSKEDLISILKHLFPNQWEASERSNESNPTNESSKSGDIFNLSLLNSFLSTPEALEEVLNIFNQQTKTDLQLIDEAIEDKDVEKVKETTHRMLTMTRQLQAKDVVAILEKMEEYPEVTAKISNELQLEMRSDFNKLVEKFNVLQQALNNR</sequence>
<evidence type="ECO:0000256" key="1">
    <source>
        <dbReference type="ARBA" id="ARBA00000085"/>
    </source>
</evidence>
<dbReference type="InterPro" id="IPR008207">
    <property type="entry name" value="Sig_transdc_His_kin_Hpt_dom"/>
</dbReference>
<comment type="subcellular location">
    <subcellularLocation>
        <location evidence="2">Cell membrane</location>
        <topology evidence="2">Multi-pass membrane protein</topology>
    </subcellularLocation>
</comment>
<comment type="catalytic activity">
    <reaction evidence="1">
        <text>ATP + protein L-histidine = ADP + protein N-phospho-L-histidine.</text>
        <dbReference type="EC" id="2.7.13.3"/>
    </reaction>
</comment>
<dbReference type="SMART" id="SM00448">
    <property type="entry name" value="REC"/>
    <property type="match status" value="1"/>
</dbReference>
<dbReference type="Pfam" id="PF00072">
    <property type="entry name" value="Response_reg"/>
    <property type="match status" value="1"/>
</dbReference>
<dbReference type="SUPFAM" id="SSF47226">
    <property type="entry name" value="Histidine-containing phosphotransfer domain, HPT domain"/>
    <property type="match status" value="1"/>
</dbReference>